<dbReference type="EMBL" id="BSNF01000001">
    <property type="protein sequence ID" value="GLQ05232.1"/>
    <property type="molecule type" value="Genomic_DNA"/>
</dbReference>
<evidence type="ECO:0000259" key="3">
    <source>
        <dbReference type="Pfam" id="PF00534"/>
    </source>
</evidence>
<dbReference type="PANTHER" id="PTHR12526:SF510">
    <property type="entry name" value="D-INOSITOL 3-PHOSPHATE GLYCOSYLTRANSFERASE"/>
    <property type="match status" value="1"/>
</dbReference>
<protein>
    <submittedName>
        <fullName evidence="4">Glycosyl transferase</fullName>
    </submittedName>
</protein>
<dbReference type="Proteomes" id="UP001161409">
    <property type="component" value="Unassembled WGS sequence"/>
</dbReference>
<name>A0ABQ5U1K2_9PROT</name>
<proteinExistence type="predicted"/>
<dbReference type="GO" id="GO:0016740">
    <property type="term" value="F:transferase activity"/>
    <property type="evidence" value="ECO:0007669"/>
    <property type="project" value="UniProtKB-KW"/>
</dbReference>
<keyword evidence="1" id="KW-0328">Glycosyltransferase</keyword>
<comment type="caution">
    <text evidence="4">The sequence shown here is derived from an EMBL/GenBank/DDBJ whole genome shotgun (WGS) entry which is preliminary data.</text>
</comment>
<keyword evidence="2 4" id="KW-0808">Transferase</keyword>
<evidence type="ECO:0000256" key="1">
    <source>
        <dbReference type="ARBA" id="ARBA00022676"/>
    </source>
</evidence>
<keyword evidence="5" id="KW-1185">Reference proteome</keyword>
<dbReference type="PANTHER" id="PTHR12526">
    <property type="entry name" value="GLYCOSYLTRANSFERASE"/>
    <property type="match status" value="1"/>
</dbReference>
<reference evidence="4" key="2">
    <citation type="submission" date="2023-01" db="EMBL/GenBank/DDBJ databases">
        <title>Draft genome sequence of Sneathiella chinensis strain NBRC 103408.</title>
        <authorList>
            <person name="Sun Q."/>
            <person name="Mori K."/>
        </authorList>
    </citation>
    <scope>NUCLEOTIDE SEQUENCE</scope>
    <source>
        <strain evidence="4">NBRC 103408</strain>
    </source>
</reference>
<evidence type="ECO:0000313" key="4">
    <source>
        <dbReference type="EMBL" id="GLQ05232.1"/>
    </source>
</evidence>
<dbReference type="Gene3D" id="3.40.50.2000">
    <property type="entry name" value="Glycogen Phosphorylase B"/>
    <property type="match status" value="2"/>
</dbReference>
<evidence type="ECO:0000256" key="2">
    <source>
        <dbReference type="ARBA" id="ARBA00022679"/>
    </source>
</evidence>
<dbReference type="InterPro" id="IPR001296">
    <property type="entry name" value="Glyco_trans_1"/>
</dbReference>
<dbReference type="Pfam" id="PF00534">
    <property type="entry name" value="Glycos_transf_1"/>
    <property type="match status" value="1"/>
</dbReference>
<dbReference type="SUPFAM" id="SSF53756">
    <property type="entry name" value="UDP-Glycosyltransferase/glycogen phosphorylase"/>
    <property type="match status" value="1"/>
</dbReference>
<dbReference type="CDD" id="cd03801">
    <property type="entry name" value="GT4_PimA-like"/>
    <property type="match status" value="1"/>
</dbReference>
<reference evidence="4" key="1">
    <citation type="journal article" date="2014" name="Int. J. Syst. Evol. Microbiol.">
        <title>Complete genome of a new Firmicutes species belonging to the dominant human colonic microbiota ('Ruminococcus bicirculans') reveals two chromosomes and a selective capacity to utilize plant glucans.</title>
        <authorList>
            <consortium name="NISC Comparative Sequencing Program"/>
            <person name="Wegmann U."/>
            <person name="Louis P."/>
            <person name="Goesmann A."/>
            <person name="Henrissat B."/>
            <person name="Duncan S.H."/>
            <person name="Flint H.J."/>
        </authorList>
    </citation>
    <scope>NUCLEOTIDE SEQUENCE</scope>
    <source>
        <strain evidence="4">NBRC 103408</strain>
    </source>
</reference>
<accession>A0ABQ5U1K2</accession>
<sequence>MKIAFYAPLKSPRHPQPSGDRRVARLISAALEEAGFDVELASELRTFDRQGDGAFQQAIREKSRIEAERLIARWSGAGAADRPGAWFTYHLYHKAPDWIGPAVAAALDIPYLVAEASDAPKQENGPWHLNYEAARSALLQASRVFHMTRHDRACLEPVVGADAGKLVFLPPFLGTETGDEGGPDLQRDGVKPAAGRFDPARKTLLSVAMMRPGDKMVSYQQLAESLQLLDRTDWQILIIGDGEKEQEVRTLFEPVRDHVVWIGKVERNLSAWYRLADLYVWPAHGEAYGMAFLEAQRQGLPVVAGAIRGVPDVVKGGETGLLTPPGDLPAFAAAISRMLSDDALRTRMGQAARRFVREERTIQQAAYLLKTEITEVLS</sequence>
<organism evidence="4 5">
    <name type="scientific">Sneathiella chinensis</name>
    <dbReference type="NCBI Taxonomy" id="349750"/>
    <lineage>
        <taxon>Bacteria</taxon>
        <taxon>Pseudomonadati</taxon>
        <taxon>Pseudomonadota</taxon>
        <taxon>Alphaproteobacteria</taxon>
        <taxon>Sneathiellales</taxon>
        <taxon>Sneathiellaceae</taxon>
        <taxon>Sneathiella</taxon>
    </lineage>
</organism>
<gene>
    <name evidence="4" type="ORF">GCM10007924_04530</name>
</gene>
<evidence type="ECO:0000313" key="5">
    <source>
        <dbReference type="Proteomes" id="UP001161409"/>
    </source>
</evidence>
<feature type="domain" description="Glycosyl transferase family 1" evidence="3">
    <location>
        <begin position="215"/>
        <end position="354"/>
    </location>
</feature>